<dbReference type="InterPro" id="IPR015168">
    <property type="entry name" value="SsuA/THI5"/>
</dbReference>
<organism evidence="3 4">
    <name type="scientific">Microbacterium sediminis</name>
    <dbReference type="NCBI Taxonomy" id="904291"/>
    <lineage>
        <taxon>Bacteria</taxon>
        <taxon>Bacillati</taxon>
        <taxon>Actinomycetota</taxon>
        <taxon>Actinomycetes</taxon>
        <taxon>Micrococcales</taxon>
        <taxon>Microbacteriaceae</taxon>
        <taxon>Microbacterium</taxon>
    </lineage>
</organism>
<dbReference type="PANTHER" id="PTHR31528">
    <property type="entry name" value="4-AMINO-5-HYDROXYMETHYL-2-METHYLPYRIMIDINE PHOSPHATE SYNTHASE THI11-RELATED"/>
    <property type="match status" value="1"/>
</dbReference>
<dbReference type="STRING" id="904291.A7J15_07085"/>
<gene>
    <name evidence="3" type="ORF">A7J15_07085</name>
</gene>
<dbReference type="Proteomes" id="UP000093355">
    <property type="component" value="Unassembled WGS sequence"/>
</dbReference>
<dbReference type="PROSITE" id="PS51257">
    <property type="entry name" value="PROKAR_LIPOPROTEIN"/>
    <property type="match status" value="1"/>
</dbReference>
<reference evidence="3 4" key="1">
    <citation type="submission" date="2016-05" db="EMBL/GenBank/DDBJ databases">
        <authorList>
            <person name="Lavstsen T."/>
            <person name="Jespersen J.S."/>
        </authorList>
    </citation>
    <scope>NUCLEOTIDE SEQUENCE [LARGE SCALE GENOMIC DNA]</scope>
    <source>
        <strain evidence="3 4">YLB-01</strain>
    </source>
</reference>
<name>A0A1B9NBI6_9MICO</name>
<evidence type="ECO:0000313" key="4">
    <source>
        <dbReference type="Proteomes" id="UP000093355"/>
    </source>
</evidence>
<dbReference type="Gene3D" id="3.40.190.10">
    <property type="entry name" value="Periplasmic binding protein-like II"/>
    <property type="match status" value="2"/>
</dbReference>
<sequence>MRRITALVAGAGLALALTGCSAPAPGGQGSDELAPAALQLGWLPNIENGVYVLGDEKGYFEDEGIELEILPGGPDVTVDAQIVGGGALVGLMSTQTLADAVRNGAPLVGVAALYQFSSTSITMLADSGIEEIEDLAGTRIGVTTGQEVTLLPFLEWVGVDTADIEIVTVDGSATPLVTDQVDALYTTLGNVPVVLEAQGTPTTSFAVADYGYNRWSSILVVREDSLEDPDKLEQIKAILRGTLASAEDFIADPEAAGELVYEVYGDQLGLERESQVDGAVVWADLIERGADLNEGGLLEITEKGVASTQALFDDILDIDLDAADLFDLSAQEGILGE</sequence>
<dbReference type="GO" id="GO:0009228">
    <property type="term" value="P:thiamine biosynthetic process"/>
    <property type="evidence" value="ECO:0007669"/>
    <property type="project" value="InterPro"/>
</dbReference>
<keyword evidence="4" id="KW-1185">Reference proteome</keyword>
<dbReference type="InterPro" id="IPR027939">
    <property type="entry name" value="NMT1/THI5"/>
</dbReference>
<dbReference type="PANTHER" id="PTHR31528:SF3">
    <property type="entry name" value="THIAMINE BIOSYNTHESIS PROTEIN HI_0357-RELATED"/>
    <property type="match status" value="1"/>
</dbReference>
<proteinExistence type="predicted"/>
<evidence type="ECO:0000259" key="2">
    <source>
        <dbReference type="Pfam" id="PF09084"/>
    </source>
</evidence>
<protein>
    <recommendedName>
        <fullName evidence="2">SsuA/THI5-like domain-containing protein</fullName>
    </recommendedName>
</protein>
<keyword evidence="1" id="KW-0732">Signal</keyword>
<evidence type="ECO:0000313" key="3">
    <source>
        <dbReference type="EMBL" id="OCG73959.1"/>
    </source>
</evidence>
<comment type="caution">
    <text evidence="3">The sequence shown here is derived from an EMBL/GenBank/DDBJ whole genome shotgun (WGS) entry which is preliminary data.</text>
</comment>
<dbReference type="SUPFAM" id="SSF53850">
    <property type="entry name" value="Periplasmic binding protein-like II"/>
    <property type="match status" value="1"/>
</dbReference>
<dbReference type="Pfam" id="PF09084">
    <property type="entry name" value="NMT1"/>
    <property type="match status" value="1"/>
</dbReference>
<dbReference type="AlphaFoldDB" id="A0A1B9NBI6"/>
<accession>A0A1B9NBI6</accession>
<evidence type="ECO:0000256" key="1">
    <source>
        <dbReference type="SAM" id="SignalP"/>
    </source>
</evidence>
<feature type="domain" description="SsuA/THI5-like" evidence="2">
    <location>
        <begin position="51"/>
        <end position="256"/>
    </location>
</feature>
<feature type="chain" id="PRO_5008631911" description="SsuA/THI5-like domain-containing protein" evidence="1">
    <location>
        <begin position="25"/>
        <end position="337"/>
    </location>
</feature>
<dbReference type="EMBL" id="LXMD01000023">
    <property type="protein sequence ID" value="OCG73959.1"/>
    <property type="molecule type" value="Genomic_DNA"/>
</dbReference>
<feature type="signal peptide" evidence="1">
    <location>
        <begin position="1"/>
        <end position="24"/>
    </location>
</feature>